<dbReference type="Proteomes" id="UP001153069">
    <property type="component" value="Unassembled WGS sequence"/>
</dbReference>
<feature type="compositionally biased region" description="Basic and acidic residues" evidence="1">
    <location>
        <begin position="17"/>
        <end position="27"/>
    </location>
</feature>
<sequence>MGATHANGNPPAALDAMEFRKERRNEPNEDDDGPWFKWSLQCDEDRRRTDAGCKTFSAAGQALQRNDEHCYEAMDGHKKTLYIWGAPDSKGQTKRRWIPQIVVKNSNWLPKQNYCRGITVPNLFAGRPLNKGDIITMVTGPKYWQCSDVDFTKLPSDPELLRQIAANNNIGAHVVTNPKIDVQDSMFPIRGCDGRAMILVAKHFNGPGVKNADMLFGAHISWAILHRILQMDLSDDELQELLQALFNAKNCTLYEDGLIVATKLIKKGEEILWYEPGQELASVGKKPFAKNATTKSTGNMTGNVEKNHNLARKNRPLA</sequence>
<keyword evidence="3" id="KW-1185">Reference proteome</keyword>
<organism evidence="2 3">
    <name type="scientific">Seminavis robusta</name>
    <dbReference type="NCBI Taxonomy" id="568900"/>
    <lineage>
        <taxon>Eukaryota</taxon>
        <taxon>Sar</taxon>
        <taxon>Stramenopiles</taxon>
        <taxon>Ochrophyta</taxon>
        <taxon>Bacillariophyta</taxon>
        <taxon>Bacillariophyceae</taxon>
        <taxon>Bacillariophycidae</taxon>
        <taxon>Naviculales</taxon>
        <taxon>Naviculaceae</taxon>
        <taxon>Seminavis</taxon>
    </lineage>
</organism>
<protein>
    <submittedName>
        <fullName evidence="2">Uncharacterized protein</fullName>
    </submittedName>
</protein>
<name>A0A9N8E3C1_9STRA</name>
<feature type="compositionally biased region" description="Basic residues" evidence="1">
    <location>
        <begin position="309"/>
        <end position="318"/>
    </location>
</feature>
<feature type="region of interest" description="Disordered" evidence="1">
    <location>
        <begin position="1"/>
        <end position="35"/>
    </location>
</feature>
<evidence type="ECO:0000256" key="1">
    <source>
        <dbReference type="SAM" id="MobiDB-lite"/>
    </source>
</evidence>
<evidence type="ECO:0000313" key="3">
    <source>
        <dbReference type="Proteomes" id="UP001153069"/>
    </source>
</evidence>
<feature type="compositionally biased region" description="Polar residues" evidence="1">
    <location>
        <begin position="291"/>
        <end position="304"/>
    </location>
</feature>
<gene>
    <name evidence="2" type="ORF">SEMRO_512_G157670.1</name>
</gene>
<evidence type="ECO:0000313" key="2">
    <source>
        <dbReference type="EMBL" id="CAB9511979.1"/>
    </source>
</evidence>
<comment type="caution">
    <text evidence="2">The sequence shown here is derived from an EMBL/GenBank/DDBJ whole genome shotgun (WGS) entry which is preliminary data.</text>
</comment>
<dbReference type="AlphaFoldDB" id="A0A9N8E3C1"/>
<feature type="region of interest" description="Disordered" evidence="1">
    <location>
        <begin position="291"/>
        <end position="318"/>
    </location>
</feature>
<accession>A0A9N8E3C1</accession>
<reference evidence="2" key="1">
    <citation type="submission" date="2020-06" db="EMBL/GenBank/DDBJ databases">
        <authorList>
            <consortium name="Plant Systems Biology data submission"/>
        </authorList>
    </citation>
    <scope>NUCLEOTIDE SEQUENCE</scope>
    <source>
        <strain evidence="2">D6</strain>
    </source>
</reference>
<proteinExistence type="predicted"/>
<dbReference type="EMBL" id="CAICTM010000511">
    <property type="protein sequence ID" value="CAB9511979.1"/>
    <property type="molecule type" value="Genomic_DNA"/>
</dbReference>